<gene>
    <name evidence="2" type="ORF">CMUS01_12828</name>
</gene>
<feature type="compositionally biased region" description="Basic and acidic residues" evidence="1">
    <location>
        <begin position="146"/>
        <end position="155"/>
    </location>
</feature>
<dbReference type="AlphaFoldDB" id="A0A8H6JJ08"/>
<accession>A0A8H6JJ08</accession>
<feature type="compositionally biased region" description="Polar residues" evidence="1">
    <location>
        <begin position="61"/>
        <end position="74"/>
    </location>
</feature>
<evidence type="ECO:0000313" key="3">
    <source>
        <dbReference type="Proteomes" id="UP000639643"/>
    </source>
</evidence>
<reference evidence="2" key="1">
    <citation type="journal article" date="2020" name="Phytopathology">
        <title>Genome Sequence Resources of Colletotrichum truncatum, C. plurivorum, C. musicola, and C. sojae: Four Species Pathogenic to Soybean (Glycine max).</title>
        <authorList>
            <person name="Rogerio F."/>
            <person name="Boufleur T.R."/>
            <person name="Ciampi-Guillardi M."/>
            <person name="Sukno S.A."/>
            <person name="Thon M.R."/>
            <person name="Massola Junior N.S."/>
            <person name="Baroncelli R."/>
        </authorList>
    </citation>
    <scope>NUCLEOTIDE SEQUENCE</scope>
    <source>
        <strain evidence="2">LFN0074</strain>
    </source>
</reference>
<comment type="caution">
    <text evidence="2">The sequence shown here is derived from an EMBL/GenBank/DDBJ whole genome shotgun (WGS) entry which is preliminary data.</text>
</comment>
<sequence>MSVLGDPLTELTAQRSPLTSVKTHISSPSIFAWRPLQQISVLEPRGARKAPPRCESDTLSRARQPPHAQSNPTHTYAHYRRTDHASPEAPQNPLPKNQQPGTGESLTEAELGVVDHDNYNEEGAVAAAAMSLLPRRPAAAAGVVDPGKEQQHQEPPEDDDAGVRRDRHRPSTTSPARPPPSPPDARDDAGQTSRDRR</sequence>
<feature type="compositionally biased region" description="Polar residues" evidence="1">
    <location>
        <begin position="94"/>
        <end position="105"/>
    </location>
</feature>
<organism evidence="2 3">
    <name type="scientific">Colletotrichum musicola</name>
    <dbReference type="NCBI Taxonomy" id="2175873"/>
    <lineage>
        <taxon>Eukaryota</taxon>
        <taxon>Fungi</taxon>
        <taxon>Dikarya</taxon>
        <taxon>Ascomycota</taxon>
        <taxon>Pezizomycotina</taxon>
        <taxon>Sordariomycetes</taxon>
        <taxon>Hypocreomycetidae</taxon>
        <taxon>Glomerellales</taxon>
        <taxon>Glomerellaceae</taxon>
        <taxon>Colletotrichum</taxon>
        <taxon>Colletotrichum orchidearum species complex</taxon>
    </lineage>
</organism>
<evidence type="ECO:0000313" key="2">
    <source>
        <dbReference type="EMBL" id="KAF6813480.1"/>
    </source>
</evidence>
<feature type="region of interest" description="Disordered" evidence="1">
    <location>
        <begin position="43"/>
        <end position="118"/>
    </location>
</feature>
<proteinExistence type="predicted"/>
<evidence type="ECO:0000256" key="1">
    <source>
        <dbReference type="SAM" id="MobiDB-lite"/>
    </source>
</evidence>
<dbReference type="EMBL" id="WIGM01000756">
    <property type="protein sequence ID" value="KAF6813480.1"/>
    <property type="molecule type" value="Genomic_DNA"/>
</dbReference>
<protein>
    <submittedName>
        <fullName evidence="2">Uncharacterized protein</fullName>
    </submittedName>
</protein>
<feature type="region of interest" description="Disordered" evidence="1">
    <location>
        <begin position="138"/>
        <end position="197"/>
    </location>
</feature>
<keyword evidence="3" id="KW-1185">Reference proteome</keyword>
<dbReference type="Proteomes" id="UP000639643">
    <property type="component" value="Unassembled WGS sequence"/>
</dbReference>
<name>A0A8H6JJ08_9PEZI</name>